<dbReference type="PROSITE" id="PS51186">
    <property type="entry name" value="GNAT"/>
    <property type="match status" value="1"/>
</dbReference>
<feature type="domain" description="N-acetyltransferase" evidence="3">
    <location>
        <begin position="28"/>
        <end position="157"/>
    </location>
</feature>
<dbReference type="RefSeq" id="WP_088871027.1">
    <property type="nucleotide sequence ID" value="NZ_CP022110.1"/>
</dbReference>
<dbReference type="SUPFAM" id="SSF55729">
    <property type="entry name" value="Acyl-CoA N-acyltransferases (Nat)"/>
    <property type="match status" value="1"/>
</dbReference>
<dbReference type="PANTHER" id="PTHR43877">
    <property type="entry name" value="AMINOALKYLPHOSPHONATE N-ACETYLTRANSFERASE-RELATED-RELATED"/>
    <property type="match status" value="1"/>
</dbReference>
<dbReference type="EMBL" id="CP022110">
    <property type="protein sequence ID" value="ASG20125.1"/>
    <property type="molecule type" value="Genomic_DNA"/>
</dbReference>
<dbReference type="InterPro" id="IPR050832">
    <property type="entry name" value="Bact_Acetyltransf"/>
</dbReference>
<dbReference type="CDD" id="cd04301">
    <property type="entry name" value="NAT_SF"/>
    <property type="match status" value="1"/>
</dbReference>
<keyword evidence="2" id="KW-0012">Acyltransferase</keyword>
<dbReference type="AlphaFoldDB" id="A0A248JN33"/>
<reference evidence="4 5" key="1">
    <citation type="submission" date="2017-06" db="EMBL/GenBank/DDBJ databases">
        <title>Complete genome sequence of Nitrospirillum amazonense strain CBAmC, an endophytic nitrogen-fixing and plant growth-promoting bacterium, isolated from sugarcane.</title>
        <authorList>
            <person name="Schwab S."/>
            <person name="dos Santos Teixeira K.R."/>
            <person name="Simoes Araujo J.L."/>
            <person name="Soares Vidal M."/>
            <person name="Borges de Freitas H.R."/>
            <person name="Rivello Crivelaro A.L."/>
            <person name="Bueno de Camargo Nunes A."/>
            <person name="dos Santos C.M."/>
            <person name="Palmeira da Silva Rosa D."/>
            <person name="da Silva Padilha D."/>
            <person name="da Silva E."/>
            <person name="Araujo Terra L."/>
            <person name="Soares Mendes V."/>
            <person name="Farinelli L."/>
            <person name="Magalhaes Cruz L."/>
            <person name="Baldani J.I."/>
        </authorList>
    </citation>
    <scope>NUCLEOTIDE SEQUENCE [LARGE SCALE GENOMIC DNA]</scope>
    <source>
        <strain evidence="4 5">CBAmC</strain>
    </source>
</reference>
<name>A0A248JN33_9PROT</name>
<evidence type="ECO:0000259" key="3">
    <source>
        <dbReference type="PROSITE" id="PS51186"/>
    </source>
</evidence>
<evidence type="ECO:0000313" key="5">
    <source>
        <dbReference type="Proteomes" id="UP000197153"/>
    </source>
</evidence>
<keyword evidence="1 4" id="KW-0808">Transferase</keyword>
<evidence type="ECO:0000256" key="1">
    <source>
        <dbReference type="ARBA" id="ARBA00022679"/>
    </source>
</evidence>
<dbReference type="Proteomes" id="UP000197153">
    <property type="component" value="Chromosome 1"/>
</dbReference>
<dbReference type="Pfam" id="PF00583">
    <property type="entry name" value="Acetyltransf_1"/>
    <property type="match status" value="1"/>
</dbReference>
<protein>
    <submittedName>
        <fullName evidence="4">GNAT family N-acetyltransferase</fullName>
    </submittedName>
</protein>
<dbReference type="KEGG" id="nao:Y958_04260"/>
<gene>
    <name evidence="4" type="ORF">Y958_04260</name>
</gene>
<dbReference type="InterPro" id="IPR000182">
    <property type="entry name" value="GNAT_dom"/>
</dbReference>
<dbReference type="InterPro" id="IPR016181">
    <property type="entry name" value="Acyl_CoA_acyltransferase"/>
</dbReference>
<evidence type="ECO:0000256" key="2">
    <source>
        <dbReference type="ARBA" id="ARBA00023315"/>
    </source>
</evidence>
<organism evidence="4 5">
    <name type="scientific">Nitrospirillum viridazoti CBAmc</name>
    <dbReference type="NCBI Taxonomy" id="1441467"/>
    <lineage>
        <taxon>Bacteria</taxon>
        <taxon>Pseudomonadati</taxon>
        <taxon>Pseudomonadota</taxon>
        <taxon>Alphaproteobacteria</taxon>
        <taxon>Rhodospirillales</taxon>
        <taxon>Azospirillaceae</taxon>
        <taxon>Nitrospirillum</taxon>
        <taxon>Nitrospirillum viridazoti</taxon>
    </lineage>
</organism>
<evidence type="ECO:0000313" key="4">
    <source>
        <dbReference type="EMBL" id="ASG20125.1"/>
    </source>
</evidence>
<dbReference type="Gene3D" id="3.40.630.30">
    <property type="match status" value="1"/>
</dbReference>
<accession>A0A248JN33</accession>
<keyword evidence="5" id="KW-1185">Reference proteome</keyword>
<proteinExistence type="predicted"/>
<sequence>MTSMPGTVIRMRRALEGPLPAPAWPEGVRLTSFTPLDAREAHALFTAGYANGGGDVGGFDDWWTDLSTDGEYDPTLFFLVRDSEDRLVGAAQCWTSAFVKDLVVHPLWHRRGIGLALLFHVFASFRERGATAVELKVLRDNPGALSLYGHAGMTVGD</sequence>
<dbReference type="GO" id="GO:0016747">
    <property type="term" value="F:acyltransferase activity, transferring groups other than amino-acyl groups"/>
    <property type="evidence" value="ECO:0007669"/>
    <property type="project" value="InterPro"/>
</dbReference>